<evidence type="ECO:0000259" key="7">
    <source>
        <dbReference type="PROSITE" id="PS50113"/>
    </source>
</evidence>
<dbReference type="InterPro" id="IPR029063">
    <property type="entry name" value="SAM-dependent_MTases_sf"/>
</dbReference>
<feature type="coiled-coil region" evidence="4">
    <location>
        <begin position="989"/>
        <end position="1016"/>
    </location>
</feature>
<gene>
    <name evidence="10" type="ORF">FMM05_13450</name>
</gene>
<keyword evidence="11" id="KW-1185">Reference proteome</keyword>
<dbReference type="GO" id="GO:0000155">
    <property type="term" value="F:phosphorelay sensor kinase activity"/>
    <property type="evidence" value="ECO:0007669"/>
    <property type="project" value="InterPro"/>
</dbReference>
<evidence type="ECO:0000313" key="10">
    <source>
        <dbReference type="EMBL" id="TRW23659.1"/>
    </source>
</evidence>
<protein>
    <recommendedName>
        <fullName evidence="2">histidine kinase</fullName>
        <ecNumber evidence="2">2.7.13.3</ecNumber>
    </recommendedName>
</protein>
<name>A0A552UZM6_9FLAO</name>
<proteinExistence type="predicted"/>
<dbReference type="Gene3D" id="1.10.287.130">
    <property type="match status" value="1"/>
</dbReference>
<dbReference type="SMART" id="SM00387">
    <property type="entry name" value="HATPase_c"/>
    <property type="match status" value="1"/>
</dbReference>
<dbReference type="Pfam" id="PF02518">
    <property type="entry name" value="HATPase_c"/>
    <property type="match status" value="1"/>
</dbReference>
<dbReference type="SUPFAM" id="SSF52738">
    <property type="entry name" value="Methylesterase CheB, C-terminal domain"/>
    <property type="match status" value="1"/>
</dbReference>
<dbReference type="NCBIfam" id="TIGR00229">
    <property type="entry name" value="sensory_box"/>
    <property type="match status" value="1"/>
</dbReference>
<dbReference type="SUPFAM" id="SSF53335">
    <property type="entry name" value="S-adenosyl-L-methionine-dependent methyltransferases"/>
    <property type="match status" value="1"/>
</dbReference>
<dbReference type="Pfam" id="PF13596">
    <property type="entry name" value="PAS_10"/>
    <property type="match status" value="1"/>
</dbReference>
<dbReference type="AlphaFoldDB" id="A0A552UZM6"/>
<dbReference type="InterPro" id="IPR003661">
    <property type="entry name" value="HisK_dim/P_dom"/>
</dbReference>
<feature type="domain" description="PAC" evidence="7">
    <location>
        <begin position="809"/>
        <end position="859"/>
    </location>
</feature>
<dbReference type="RefSeq" id="WP_143373916.1">
    <property type="nucleotide sequence ID" value="NZ_VJVZ01000008.1"/>
</dbReference>
<dbReference type="OrthoDB" id="9816309at2"/>
<dbReference type="SMART" id="SM00138">
    <property type="entry name" value="MeTrc"/>
    <property type="match status" value="1"/>
</dbReference>
<dbReference type="SUPFAM" id="SSF47757">
    <property type="entry name" value="Chemotaxis receptor methyltransferase CheR, N-terminal domain"/>
    <property type="match status" value="1"/>
</dbReference>
<dbReference type="InterPro" id="IPR035965">
    <property type="entry name" value="PAS-like_dom_sf"/>
</dbReference>
<dbReference type="Proteomes" id="UP000320643">
    <property type="component" value="Unassembled WGS sequence"/>
</dbReference>
<dbReference type="Gene3D" id="3.40.50.180">
    <property type="entry name" value="Methylesterase CheB, C-terminal domain"/>
    <property type="match status" value="1"/>
</dbReference>
<feature type="domain" description="PAS" evidence="6">
    <location>
        <begin position="882"/>
        <end position="951"/>
    </location>
</feature>
<dbReference type="InterPro" id="IPR035909">
    <property type="entry name" value="CheB_C"/>
</dbReference>
<dbReference type="Pfam" id="PF03705">
    <property type="entry name" value="CheR_N"/>
    <property type="match status" value="1"/>
</dbReference>
<evidence type="ECO:0000259" key="8">
    <source>
        <dbReference type="PROSITE" id="PS50122"/>
    </source>
</evidence>
<dbReference type="PROSITE" id="PS50109">
    <property type="entry name" value="HIS_KIN"/>
    <property type="match status" value="1"/>
</dbReference>
<dbReference type="InterPro" id="IPR005467">
    <property type="entry name" value="His_kinase_dom"/>
</dbReference>
<dbReference type="CDD" id="cd16434">
    <property type="entry name" value="CheB-CheR_fusion"/>
    <property type="match status" value="1"/>
</dbReference>
<accession>A0A552UZM6</accession>
<dbReference type="Pfam" id="PF01339">
    <property type="entry name" value="CheB_methylest"/>
    <property type="match status" value="1"/>
</dbReference>
<dbReference type="PRINTS" id="PR00996">
    <property type="entry name" value="CHERMTFRASE"/>
</dbReference>
<feature type="domain" description="CheR-type methyltransferase" evidence="9">
    <location>
        <begin position="218"/>
        <end position="493"/>
    </location>
</feature>
<dbReference type="GO" id="GO:0000156">
    <property type="term" value="F:phosphorelay response regulator activity"/>
    <property type="evidence" value="ECO:0007669"/>
    <property type="project" value="InterPro"/>
</dbReference>
<evidence type="ECO:0000259" key="5">
    <source>
        <dbReference type="PROSITE" id="PS50109"/>
    </source>
</evidence>
<dbReference type="GO" id="GO:0006935">
    <property type="term" value="P:chemotaxis"/>
    <property type="evidence" value="ECO:0007669"/>
    <property type="project" value="InterPro"/>
</dbReference>
<dbReference type="Pfam" id="PF01739">
    <property type="entry name" value="CheR"/>
    <property type="match status" value="1"/>
</dbReference>
<dbReference type="PROSITE" id="PS50112">
    <property type="entry name" value="PAS"/>
    <property type="match status" value="1"/>
</dbReference>
<evidence type="ECO:0000256" key="3">
    <source>
        <dbReference type="PROSITE-ProRule" id="PRU00050"/>
    </source>
</evidence>
<evidence type="ECO:0000259" key="6">
    <source>
        <dbReference type="PROSITE" id="PS50112"/>
    </source>
</evidence>
<dbReference type="SUPFAM" id="SSF55874">
    <property type="entry name" value="ATPase domain of HSP90 chaperone/DNA topoisomerase II/histidine kinase"/>
    <property type="match status" value="1"/>
</dbReference>
<evidence type="ECO:0000256" key="4">
    <source>
        <dbReference type="SAM" id="Coils"/>
    </source>
</evidence>
<dbReference type="GO" id="GO:0008757">
    <property type="term" value="F:S-adenosylmethionine-dependent methyltransferase activity"/>
    <property type="evidence" value="ECO:0007669"/>
    <property type="project" value="InterPro"/>
</dbReference>
<dbReference type="CDD" id="cd02440">
    <property type="entry name" value="AdoMet_MTases"/>
    <property type="match status" value="1"/>
</dbReference>
<dbReference type="PROSITE" id="PS50122">
    <property type="entry name" value="CHEB"/>
    <property type="match status" value="1"/>
</dbReference>
<sequence>MIHQDSDNGIKEVRQLQDKPGKSEFLIVGIGASAGGIQALQNFFRAVPEKTGIAYVVILHLSPDHDSQVTAVLQLETNLPVTQVTEKVYLQPNHIYVVPPNQHLSIEKDYIAISQNVTVEERRAPVDIFFRSMADEFGPRAIAVILSGTGANGSMGLKRVKERGGACFVQNPRQAEFHEMPRNAIATELVDEILPVEEIPAKIVSYKDSLGTVAITIEAKQQTGDQQQALREIFTHLRLHTGNDFTNYKLPTLLRRIERRINVRNLPDLQAYARFLKGNNDEAVALLKDLLISVTNFFRDTKPFELMEHEVLPALFKDKSSGDDVRIWVSGCATGEEAYSLAMLCAELTEGNMDAPKVQIFATDIDEAAITHARDGLYSLNDSADVSPERLKRFFTKEGDSFRIRREIRETIMFAAHNVLKDPPFSHLDMVSCRNLMIYLNQVAQERVTETFHFALNPGGFLFLGTSESVDNTSDLYSTYNRENHVFQRRQVTMKAYPVPEATPMQFEKFRRDSTTQDHEKRILERISYGDLHQQLLEEYAPPSLVVNEEYEILHLTEQVGRYLQILGGELSSNLLKLVKPELRLELRSALYKSTQRQSAVEARGLKVNINDRTETVNIHIRPVLRSGDTAKGFILVVFEPAADESNREILLSSDEPIAKQLEEELVRVKSQLRAAIEQHDYQAEEMKASNEELQAMNEELRSAAEELETSKEELQSINEELRTVNQELKIKIEETSIASNNLQNIINSTDIGTIFLDRNFRVALYTPATSALFNLIPADYGRPLTDITHKLNYRNLVSDAETVLEKLSVIEKEVTTIDDKTYLMRVVPYRTDEDRINGVVVTFLDINDRKVAEEALRSAEEKYKQELEQEVTERTSELKESRDEYLTLVENTPDVITRWNKELSLVYANTAFEALTGIKNNLMLGKTNSEMGSAGNMELSNSIQRAFESGKMLELITAHNTPGGDIYFYTRITPEKNLAGGVETILAIAREITDLKNAEKQLLELGNELAKRATELQRSNDDLRQFAHVASHDLKEPVRKISTFHSRIIQEHGNELPKDVKFYLDRIKSATDRMYAMIEGVLHYSKLESDTEALQNVNLNETLRQIETDLEVVILSKLGVIEYEELPVIEGSPMLFHQLFYNLILNSLKFAIEGKPSHISIKSSEVFRNKTNYAEITLSDNGIGFDQKYAENIFNSFTRLNNVEVYEGSGLGLALCKKIVERYNGFISASGETNNGAVFTILFPYNNKF</sequence>
<dbReference type="InterPro" id="IPR000673">
    <property type="entry name" value="Sig_transdc_resp-reg_Me-estase"/>
</dbReference>
<dbReference type="PANTHER" id="PTHR24422">
    <property type="entry name" value="CHEMOTAXIS PROTEIN METHYLTRANSFERASE"/>
    <property type="match status" value="1"/>
</dbReference>
<dbReference type="InterPro" id="IPR036097">
    <property type="entry name" value="HisK_dim/P_sf"/>
</dbReference>
<reference evidence="10 11" key="1">
    <citation type="submission" date="2019-07" db="EMBL/GenBank/DDBJ databases">
        <title>Flavobacterium sp. nov., isolated from glacier ice.</title>
        <authorList>
            <person name="Liu Q."/>
            <person name="Xin Y.-H."/>
        </authorList>
    </citation>
    <scope>NUCLEOTIDE SEQUENCE [LARGE SCALE GENOMIC DNA]</scope>
    <source>
        <strain evidence="10 11">ZT4R6</strain>
    </source>
</reference>
<dbReference type="EC" id="2.7.13.3" evidence="2"/>
<dbReference type="InterPro" id="IPR000014">
    <property type="entry name" value="PAS"/>
</dbReference>
<dbReference type="InterPro" id="IPR022642">
    <property type="entry name" value="CheR_C"/>
</dbReference>
<dbReference type="GO" id="GO:0008984">
    <property type="term" value="F:protein-glutamate methylesterase activity"/>
    <property type="evidence" value="ECO:0007669"/>
    <property type="project" value="InterPro"/>
</dbReference>
<comment type="caution">
    <text evidence="3">Lacks conserved residue(s) required for the propagation of feature annotation.</text>
</comment>
<dbReference type="InterPro" id="IPR000780">
    <property type="entry name" value="CheR_MeTrfase"/>
</dbReference>
<feature type="coiled-coil region" evidence="4">
    <location>
        <begin position="659"/>
        <end position="739"/>
    </location>
</feature>
<dbReference type="InterPro" id="IPR050903">
    <property type="entry name" value="Bact_Chemotaxis_MeTrfase"/>
</dbReference>
<dbReference type="InterPro" id="IPR036890">
    <property type="entry name" value="HATPase_C_sf"/>
</dbReference>
<dbReference type="SUPFAM" id="SSF47384">
    <property type="entry name" value="Homodimeric domain of signal transducing histidine kinase"/>
    <property type="match status" value="1"/>
</dbReference>
<feature type="domain" description="CheB-type methylesterase" evidence="8">
    <location>
        <begin position="20"/>
        <end position="210"/>
    </location>
</feature>
<dbReference type="Pfam" id="PF08448">
    <property type="entry name" value="PAS_4"/>
    <property type="match status" value="1"/>
</dbReference>
<keyword evidence="4" id="KW-0175">Coiled coil</keyword>
<evidence type="ECO:0000259" key="9">
    <source>
        <dbReference type="PROSITE" id="PS50123"/>
    </source>
</evidence>
<dbReference type="Gene3D" id="3.30.565.10">
    <property type="entry name" value="Histidine kinase-like ATPase, C-terminal domain"/>
    <property type="match status" value="1"/>
</dbReference>
<comment type="caution">
    <text evidence="10">The sequence shown here is derived from an EMBL/GenBank/DDBJ whole genome shotgun (WGS) entry which is preliminary data.</text>
</comment>
<dbReference type="CDD" id="cd00082">
    <property type="entry name" value="HisKA"/>
    <property type="match status" value="1"/>
</dbReference>
<dbReference type="PANTHER" id="PTHR24422:SF27">
    <property type="entry name" value="PROTEIN-GLUTAMATE O-METHYLTRANSFERASE"/>
    <property type="match status" value="1"/>
</dbReference>
<dbReference type="InterPro" id="IPR003594">
    <property type="entry name" value="HATPase_dom"/>
</dbReference>
<feature type="domain" description="Histidine kinase" evidence="5">
    <location>
        <begin position="1030"/>
        <end position="1248"/>
    </location>
</feature>
<comment type="catalytic activity">
    <reaction evidence="1">
        <text>ATP + protein L-histidine = ADP + protein N-phospho-L-histidine.</text>
        <dbReference type="EC" id="2.7.13.3"/>
    </reaction>
</comment>
<dbReference type="SUPFAM" id="SSF55785">
    <property type="entry name" value="PYP-like sensor domain (PAS domain)"/>
    <property type="match status" value="2"/>
</dbReference>
<organism evidence="10 11">
    <name type="scientific">Flavobacterium zepuense</name>
    <dbReference type="NCBI Taxonomy" id="2593302"/>
    <lineage>
        <taxon>Bacteria</taxon>
        <taxon>Pseudomonadati</taxon>
        <taxon>Bacteroidota</taxon>
        <taxon>Flavobacteriia</taxon>
        <taxon>Flavobacteriales</taxon>
        <taxon>Flavobacteriaceae</taxon>
        <taxon>Flavobacterium</taxon>
    </lineage>
</organism>
<evidence type="ECO:0000313" key="11">
    <source>
        <dbReference type="Proteomes" id="UP000320643"/>
    </source>
</evidence>
<dbReference type="InterPro" id="IPR013656">
    <property type="entry name" value="PAS_4"/>
</dbReference>
<dbReference type="GO" id="GO:0005737">
    <property type="term" value="C:cytoplasm"/>
    <property type="evidence" value="ECO:0007669"/>
    <property type="project" value="InterPro"/>
</dbReference>
<dbReference type="SMART" id="SM00091">
    <property type="entry name" value="PAS"/>
    <property type="match status" value="3"/>
</dbReference>
<evidence type="ECO:0000256" key="1">
    <source>
        <dbReference type="ARBA" id="ARBA00000085"/>
    </source>
</evidence>
<dbReference type="PROSITE" id="PS50123">
    <property type="entry name" value="CHER"/>
    <property type="match status" value="1"/>
</dbReference>
<feature type="domain" description="PAC" evidence="7">
    <location>
        <begin position="952"/>
        <end position="1005"/>
    </location>
</feature>
<evidence type="ECO:0000256" key="2">
    <source>
        <dbReference type="ARBA" id="ARBA00012438"/>
    </source>
</evidence>
<dbReference type="Pfam" id="PF00512">
    <property type="entry name" value="HisKA"/>
    <property type="match status" value="1"/>
</dbReference>
<dbReference type="SMART" id="SM00388">
    <property type="entry name" value="HisKA"/>
    <property type="match status" value="1"/>
</dbReference>
<dbReference type="PROSITE" id="PS50113">
    <property type="entry name" value="PAC"/>
    <property type="match status" value="2"/>
</dbReference>
<dbReference type="CDD" id="cd00130">
    <property type="entry name" value="PAS"/>
    <property type="match status" value="1"/>
</dbReference>
<feature type="coiled-coil region" evidence="4">
    <location>
        <begin position="850"/>
        <end position="885"/>
    </location>
</feature>
<dbReference type="InterPro" id="IPR022641">
    <property type="entry name" value="CheR_N"/>
</dbReference>
<dbReference type="Gene3D" id="3.40.50.150">
    <property type="entry name" value="Vaccinia Virus protein VP39"/>
    <property type="match status" value="1"/>
</dbReference>
<dbReference type="Gene3D" id="3.30.450.20">
    <property type="entry name" value="PAS domain"/>
    <property type="match status" value="2"/>
</dbReference>
<dbReference type="EMBL" id="VJVZ01000008">
    <property type="protein sequence ID" value="TRW23659.1"/>
    <property type="molecule type" value="Genomic_DNA"/>
</dbReference>
<dbReference type="InterPro" id="IPR000700">
    <property type="entry name" value="PAS-assoc_C"/>
</dbReference>